<accession>A0ABM6RSN9</accession>
<gene>
    <name evidence="1" type="ORF">BXT84_10635</name>
</gene>
<reference evidence="1 2" key="1">
    <citation type="journal article" date="2019" name="Sci. Rep.">
        <title>Sulfobacillus thermotolerans: new insights into resistance and metabolic capacities of acidophilic chemolithotrophs.</title>
        <authorList>
            <person name="Panyushkina A.E."/>
            <person name="Babenko V.V."/>
            <person name="Nikitina A.S."/>
            <person name="Selezneva O.V."/>
            <person name="Tsaplina I.A."/>
            <person name="Letarova M.A."/>
            <person name="Kostryukova E.S."/>
            <person name="Letarov A.V."/>
        </authorList>
    </citation>
    <scope>NUCLEOTIDE SEQUENCE [LARGE SCALE GENOMIC DNA]</scope>
    <source>
        <strain evidence="1 2">Kr1</strain>
    </source>
</reference>
<organism evidence="1 2">
    <name type="scientific">Sulfobacillus thermotolerans</name>
    <dbReference type="NCBI Taxonomy" id="338644"/>
    <lineage>
        <taxon>Bacteria</taxon>
        <taxon>Bacillati</taxon>
        <taxon>Bacillota</taxon>
        <taxon>Clostridia</taxon>
        <taxon>Eubacteriales</taxon>
        <taxon>Clostridiales Family XVII. Incertae Sedis</taxon>
        <taxon>Sulfobacillus</taxon>
    </lineage>
</organism>
<dbReference type="InterPro" id="IPR014082">
    <property type="entry name" value="CRISPR-assoc_prot_Cas02710"/>
</dbReference>
<evidence type="ECO:0000313" key="2">
    <source>
        <dbReference type="Proteomes" id="UP000325292"/>
    </source>
</evidence>
<dbReference type="NCBIfam" id="TIGR02710">
    <property type="entry name" value="TIGR02710 family CRISPR-associated CARF protein"/>
    <property type="match status" value="1"/>
</dbReference>
<dbReference type="Proteomes" id="UP000325292">
    <property type="component" value="Chromosome"/>
</dbReference>
<protein>
    <submittedName>
        <fullName evidence="1">CRISPR-associated protein</fullName>
    </submittedName>
</protein>
<name>A0ABM6RSN9_9FIRM</name>
<proteinExistence type="predicted"/>
<sequence>MNVLIITVGGSPDPILSAWRSLQPEFTIFVCSEDNTTTGEAGSYRYVTDKNPRAITISKTLSLAPESYTIQLVPTDDLVTAYHLIKQTLQQFHVTYPNATLHANYTGGTKSMSAALVLAASEAEYVKVSVMAGARNDLIKVSAGTESLQPVEMSEVQTQRDASLMLSHWQSYSYESAAQGLDNLLNGLANMHLRSELTYARAISRAFQLWDRFQHQDALATLAIFEKKMTSALRAYYIDLKELTHSNKPLIGRFLQLWDLWLNAQRRAAQQRYDDAIGRCYRLIEASGQWILGMYDIDSSKVEMETIAPYAEDLGINMGKEGPYKLALMQIWTLVPHIHKGPLSMVIKEQKGAMQNLLSIRNHSLCAHGFSPISQDEWNQWNTWLEQVFIPALKDEAASYVKRFPKQLPRNYSELT</sequence>
<evidence type="ECO:0000313" key="1">
    <source>
        <dbReference type="EMBL" id="AUW94338.1"/>
    </source>
</evidence>
<dbReference type="Gene3D" id="3.40.50.10770">
    <property type="entry name" value="Hypothetical protein VC1899 like domain (Restriction endonuclease-like)"/>
    <property type="match status" value="1"/>
</dbReference>
<keyword evidence="2" id="KW-1185">Reference proteome</keyword>
<dbReference type="EMBL" id="CP019454">
    <property type="protein sequence ID" value="AUW94338.1"/>
    <property type="molecule type" value="Genomic_DNA"/>
</dbReference>
<dbReference type="Pfam" id="PF09670">
    <property type="entry name" value="Cas_Cas02710"/>
    <property type="match status" value="1"/>
</dbReference>